<evidence type="ECO:0000256" key="1">
    <source>
        <dbReference type="SAM" id="MobiDB-lite"/>
    </source>
</evidence>
<comment type="caution">
    <text evidence="3">The sequence shown here is derived from an EMBL/GenBank/DDBJ whole genome shotgun (WGS) entry which is preliminary data.</text>
</comment>
<dbReference type="Proteomes" id="UP001430679">
    <property type="component" value="Unassembled WGS sequence"/>
</dbReference>
<feature type="compositionally biased region" description="Basic and acidic residues" evidence="1">
    <location>
        <begin position="35"/>
        <end position="52"/>
    </location>
</feature>
<accession>A0ABS8MHD5</accession>
<reference evidence="3" key="1">
    <citation type="submission" date="2021-11" db="EMBL/GenBank/DDBJ databases">
        <title>Description of novel Flavobacterium species.</title>
        <authorList>
            <person name="Saticioglu I.B."/>
            <person name="Ay H."/>
            <person name="Altun S."/>
            <person name="Duman M."/>
        </authorList>
    </citation>
    <scope>NUCLEOTIDE SEQUENCE</scope>
    <source>
        <strain evidence="3">F-30</strain>
    </source>
</reference>
<keyword evidence="4" id="KW-1185">Reference proteome</keyword>
<gene>
    <name evidence="3" type="ORF">LNP81_15370</name>
</gene>
<dbReference type="SUPFAM" id="SSF48452">
    <property type="entry name" value="TPR-like"/>
    <property type="match status" value="1"/>
</dbReference>
<evidence type="ECO:0000313" key="3">
    <source>
        <dbReference type="EMBL" id="MCC9064381.1"/>
    </source>
</evidence>
<organism evidence="3 4">
    <name type="scientific">Flavobacterium piscisymbiosum</name>
    <dbReference type="NCBI Taxonomy" id="2893753"/>
    <lineage>
        <taxon>Bacteria</taxon>
        <taxon>Pseudomonadati</taxon>
        <taxon>Bacteroidota</taxon>
        <taxon>Flavobacteriia</taxon>
        <taxon>Flavobacteriales</taxon>
        <taxon>Flavobacteriaceae</taxon>
        <taxon>Flavobacterium</taxon>
    </lineage>
</organism>
<name>A0ABS8MHD5_9FLAO</name>
<proteinExistence type="predicted"/>
<feature type="signal peptide" evidence="2">
    <location>
        <begin position="1"/>
        <end position="20"/>
    </location>
</feature>
<feature type="region of interest" description="Disordered" evidence="1">
    <location>
        <begin position="24"/>
        <end position="58"/>
    </location>
</feature>
<dbReference type="InterPro" id="IPR011990">
    <property type="entry name" value="TPR-like_helical_dom_sf"/>
</dbReference>
<feature type="chain" id="PRO_5045286847" evidence="2">
    <location>
        <begin position="21"/>
        <end position="279"/>
    </location>
</feature>
<dbReference type="RefSeq" id="WP_230037297.1">
    <property type="nucleotide sequence ID" value="NZ_JAJJMM010000001.1"/>
</dbReference>
<evidence type="ECO:0000313" key="4">
    <source>
        <dbReference type="Proteomes" id="UP001430679"/>
    </source>
</evidence>
<dbReference type="EMBL" id="JAJJMM010000001">
    <property type="protein sequence ID" value="MCC9064381.1"/>
    <property type="molecule type" value="Genomic_DNA"/>
</dbReference>
<protein>
    <submittedName>
        <fullName evidence="3">DUF4919 domain-containing protein</fullName>
    </submittedName>
</protein>
<keyword evidence="2" id="KW-0732">Signal</keyword>
<evidence type="ECO:0000256" key="2">
    <source>
        <dbReference type="SAM" id="SignalP"/>
    </source>
</evidence>
<dbReference type="Gene3D" id="1.25.40.10">
    <property type="entry name" value="Tetratricopeptide repeat domain"/>
    <property type="match status" value="1"/>
</dbReference>
<sequence length="279" mass="32386">MKKRYYLLAILYFLVNFSFGQVPPPPPPPPSKKVNKSDKIYGDYSQNKDKKEKTKTKNNKTEVVELAEDNSNDGLTKNAIPEFKISIYESTDSKSIYYYKNVENLLLKLDTLVSAEQIISYTKYKAHSNTINPAYLDSLSRKAYKLNEDKKYDEAIAVGKEILRQSPNNISGHKEIAYAYKHLGNENLWNLHFLMMVKIINSVFKYGDGSRKTPYLLNNFFEGISIYEAKFGCYPTKVTLILTKEKILLGGYDCYHIMRFSNLTHWLPFLKKDDYKIEE</sequence>